<evidence type="ECO:0000256" key="1">
    <source>
        <dbReference type="SAM" id="MobiDB-lite"/>
    </source>
</evidence>
<feature type="region of interest" description="Disordered" evidence="1">
    <location>
        <begin position="993"/>
        <end position="1355"/>
    </location>
</feature>
<proteinExistence type="predicted"/>
<feature type="compositionally biased region" description="Basic and acidic residues" evidence="1">
    <location>
        <begin position="932"/>
        <end position="943"/>
    </location>
</feature>
<dbReference type="SMART" id="SM00293">
    <property type="entry name" value="PWWP"/>
    <property type="match status" value="1"/>
</dbReference>
<feature type="domain" description="CID" evidence="3">
    <location>
        <begin position="778"/>
        <end position="919"/>
    </location>
</feature>
<feature type="compositionally biased region" description="Polar residues" evidence="1">
    <location>
        <begin position="1226"/>
        <end position="1263"/>
    </location>
</feature>
<dbReference type="PROSITE" id="PS50812">
    <property type="entry name" value="PWWP"/>
    <property type="match status" value="1"/>
</dbReference>
<feature type="compositionally biased region" description="Pro residues" evidence="1">
    <location>
        <begin position="1278"/>
        <end position="1299"/>
    </location>
</feature>
<dbReference type="PANTHER" id="PTHR12550">
    <property type="entry name" value="HEPATOMA-DERIVED GROWTH FACTOR-RELATED"/>
    <property type="match status" value="1"/>
</dbReference>
<sequence length="1571" mass="169664">MAPGRKKGGGATKVAAVKREWKVGELVLAKVKGYPPWPAQISKAEDNGWPPNPNKVFVCFFGTKQVRFCHHSEVSSFTPKERITLENKLNQKNCPVDLARAIREICVLDDVKVAGSLGDSIEEAGPSAMDNEETLVDNGSDQDETLEGSDIATSKNKGEDDVSAERSRVEEKCLLNKATLEEVVPTVDDDLKLDVERRRMDGSIDVNTEKLREAGDRNSEDNTAVAVKANTVPTQYYRKKSRKPVKEELKSQEVPTTGELKPLDTVLVPEVEEMPESSSAGVAPRRKAFGDALMKLQQSTEKRPTVAVSSEVKDEDVRMSETESRAPGVPPKAAKYRIRSSLPDDEAVLPPSKRWHPAFEANSFRENDPQNQRSSDHADVKLEKQGLTEEGSDSKQVMVDSKISEKPQQLPVASKRGADVTDLAKSCSLSRAADFTADVLDSSPLIKLPLVDSDALESTKKEKRGDLKVPRKVSKGALASSAKSDAEEPGKTSQSEKFLGKPLESKKVPQKPQVKEKPLVKAGESPRVPAEKTGSKVKLSKLKKTSVSPGKEAGVFLSSPEPKKHEGVALENRSTQESASKPSLLSPHANTPGKNVLEGSSERPKGGLNAPPTEGKSNGTIVGGKTDGFTSPAKPRAEVQDNTLRQAVEAAKESKQKLHLQADASTSSMSLKYLIAAAQAKRQAKHLPPSGELGGSVSEKVSGALVSSPSTTQRLGSPRLTSPLPNVNLAPLQDIPKPYADFTSPPGTKSENSRWRSNGKDKSSVQSREGGHTAESTEGAVARDTFTGMLETLSRTKESIGRASHHALECAKYGIAEQIVEIIADRLEKEPSYHRRVDLFFLVDSITQCSSSHKGVTGAAYPSIVQVALPRLLSAAAPPGSIARENRKQCLKVLRLWLDRDILPSPVLRHFMSEIESHSDDKLSGGHPRRPSRSERAVDDPLREMDGMMVDEYGSNASFALPGLLIPRMFEDDEEPDDGTRSDNADEPIHIQLSLLEDKDSGTPSKTEDREDADKHRHVLEEVDGELEMEDVSPSSENEKPKREQPVKTAASSKSRELETAPSSNVDEVSSSVVHQPPLPQGPPPPPSGPPPSPPPLPASPPPSPPPPPPPASPRPPPTDVPSPAVQISSVQSGRPAAPLPPARPHVVQNSHPIVVSSGFSSTLGYPAQASMGSNVPKPPASQNYQKPPGSQGPLHAQNTHMPMGYPSQNPPGHIHLPPTAHLAQPTPSAPRSISHGQQAPNHSAATTSQTQKPLQHMPQNVVSHPPPSSHLTSSSLHPPPPLPPLQMPHHPPPMPPGTPGFAQRPYIQPPKPLPTSYQMGMRDDVGPHRQNHTADSAAVSGMVGEQEKLSPHIRRVMQEEQLRKRQMDSSSERPVEPNAANVEVRPLSSGVGPAEGGLGNGDKTGGSQYFHANANFHPQDPMYRMNGGMMRPQHSATPFSPAVAGMQHPMMPQQFQPPPFRHPPNMPPPMLGPPPPPLPPPPYAYGPGHPGAMPQVPAPLPQPPHMMNFRPGGPPPNHGKLSKSTCCLDWNKKPESRLRDVIWIKRSAHMRVMIVALLGTNYPVLQVRSV</sequence>
<dbReference type="Gene3D" id="2.30.30.140">
    <property type="match status" value="1"/>
</dbReference>
<name>A0ABD1XLD3_9MARC</name>
<feature type="compositionally biased region" description="Basic and acidic residues" evidence="1">
    <location>
        <begin position="457"/>
        <end position="469"/>
    </location>
</feature>
<feature type="compositionally biased region" description="Basic and acidic residues" evidence="1">
    <location>
        <begin position="311"/>
        <end position="324"/>
    </location>
</feature>
<accession>A0ABD1XLD3</accession>
<organism evidence="4 5">
    <name type="scientific">Riccia fluitans</name>
    <dbReference type="NCBI Taxonomy" id="41844"/>
    <lineage>
        <taxon>Eukaryota</taxon>
        <taxon>Viridiplantae</taxon>
        <taxon>Streptophyta</taxon>
        <taxon>Embryophyta</taxon>
        <taxon>Marchantiophyta</taxon>
        <taxon>Marchantiopsida</taxon>
        <taxon>Marchantiidae</taxon>
        <taxon>Marchantiales</taxon>
        <taxon>Ricciaceae</taxon>
        <taxon>Riccia</taxon>
    </lineage>
</organism>
<feature type="domain" description="PWWP" evidence="2">
    <location>
        <begin position="23"/>
        <end position="68"/>
    </location>
</feature>
<reference evidence="4 5" key="1">
    <citation type="submission" date="2024-09" db="EMBL/GenBank/DDBJ databases">
        <title>Chromosome-scale assembly of Riccia fluitans.</title>
        <authorList>
            <person name="Paukszto L."/>
            <person name="Sawicki J."/>
            <person name="Karawczyk K."/>
            <person name="Piernik-Szablinska J."/>
            <person name="Szczecinska M."/>
            <person name="Mazdziarz M."/>
        </authorList>
    </citation>
    <scope>NUCLEOTIDE SEQUENCE [LARGE SCALE GENOMIC DNA]</scope>
    <source>
        <strain evidence="4">Rf_01</strain>
        <tissue evidence="4">Aerial parts of the thallus</tissue>
    </source>
</reference>
<evidence type="ECO:0000259" key="2">
    <source>
        <dbReference type="PROSITE" id="PS50812"/>
    </source>
</evidence>
<dbReference type="Pfam" id="PF00855">
    <property type="entry name" value="PWWP"/>
    <property type="match status" value="1"/>
</dbReference>
<feature type="compositionally biased region" description="Polar residues" evidence="1">
    <location>
        <begin position="1148"/>
        <end position="1164"/>
    </location>
</feature>
<evidence type="ECO:0000259" key="3">
    <source>
        <dbReference type="PROSITE" id="PS51391"/>
    </source>
</evidence>
<feature type="compositionally biased region" description="Acidic residues" evidence="1">
    <location>
        <begin position="1022"/>
        <end position="1031"/>
    </location>
</feature>
<dbReference type="Gene3D" id="1.25.40.90">
    <property type="match status" value="1"/>
</dbReference>
<feature type="compositionally biased region" description="Basic and acidic residues" evidence="1">
    <location>
        <begin position="751"/>
        <end position="763"/>
    </location>
</feature>
<comment type="caution">
    <text evidence="4">The sequence shown here is derived from an EMBL/GenBank/DDBJ whole genome shotgun (WGS) entry which is preliminary data.</text>
</comment>
<feature type="compositionally biased region" description="Basic and acidic residues" evidence="1">
    <location>
        <begin position="363"/>
        <end position="387"/>
    </location>
</feature>
<feature type="compositionally biased region" description="Basic and acidic residues" evidence="1">
    <location>
        <begin position="996"/>
        <end position="1021"/>
    </location>
</feature>
<feature type="compositionally biased region" description="Polar residues" evidence="1">
    <location>
        <begin position="705"/>
        <end position="725"/>
    </location>
</feature>
<feature type="compositionally biased region" description="Basic and acidic residues" evidence="1">
    <location>
        <begin position="503"/>
        <end position="519"/>
    </location>
</feature>
<gene>
    <name evidence="4" type="ORF">R1flu_028325</name>
</gene>
<evidence type="ECO:0000313" key="5">
    <source>
        <dbReference type="Proteomes" id="UP001605036"/>
    </source>
</evidence>
<dbReference type="EMBL" id="JBHFFA010000008">
    <property type="protein sequence ID" value="KAL2609752.1"/>
    <property type="molecule type" value="Genomic_DNA"/>
</dbReference>
<dbReference type="SUPFAM" id="SSF63748">
    <property type="entry name" value="Tudor/PWWP/MBT"/>
    <property type="match status" value="1"/>
</dbReference>
<feature type="compositionally biased region" description="Low complexity" evidence="1">
    <location>
        <begin position="1063"/>
        <end position="1076"/>
    </location>
</feature>
<dbReference type="InterPro" id="IPR008942">
    <property type="entry name" value="ENTH_VHS"/>
</dbReference>
<keyword evidence="5" id="KW-1185">Reference proteome</keyword>
<evidence type="ECO:0008006" key="6">
    <source>
        <dbReference type="Google" id="ProtNLM"/>
    </source>
</evidence>
<dbReference type="PANTHER" id="PTHR12550:SF70">
    <property type="entry name" value="JIL-1 ANCHORING AND STABILIZING PROTEIN, ISOFORM A"/>
    <property type="match status" value="1"/>
</dbReference>
<dbReference type="InterPro" id="IPR000313">
    <property type="entry name" value="PWWP_dom"/>
</dbReference>
<protein>
    <recommendedName>
        <fullName evidence="6">ENHANCER OF AG-4 protein 2</fullName>
    </recommendedName>
</protein>
<feature type="region of interest" description="Disordered" evidence="1">
    <location>
        <begin position="455"/>
        <end position="661"/>
    </location>
</feature>
<dbReference type="Pfam" id="PF04818">
    <property type="entry name" value="CID"/>
    <property type="match status" value="1"/>
</dbReference>
<dbReference type="GO" id="GO:0005634">
    <property type="term" value="C:nucleus"/>
    <property type="evidence" value="ECO:0007669"/>
    <property type="project" value="UniProtKB-ARBA"/>
</dbReference>
<dbReference type="SMART" id="SM00582">
    <property type="entry name" value="RPR"/>
    <property type="match status" value="1"/>
</dbReference>
<dbReference type="InterPro" id="IPR006569">
    <property type="entry name" value="CID_dom"/>
</dbReference>
<feature type="compositionally biased region" description="Basic and acidic residues" evidence="1">
    <location>
        <begin position="1037"/>
        <end position="1046"/>
    </location>
</feature>
<feature type="region of interest" description="Disordered" evidence="1">
    <location>
        <begin position="682"/>
        <end position="785"/>
    </location>
</feature>
<feature type="region of interest" description="Disordered" evidence="1">
    <location>
        <begin position="121"/>
        <end position="166"/>
    </location>
</feature>
<feature type="region of interest" description="Disordered" evidence="1">
    <location>
        <begin position="917"/>
        <end position="943"/>
    </location>
</feature>
<feature type="compositionally biased region" description="Acidic residues" evidence="1">
    <location>
        <begin position="130"/>
        <end position="147"/>
    </location>
</feature>
<feature type="region of interest" description="Disordered" evidence="1">
    <location>
        <begin position="296"/>
        <end position="419"/>
    </location>
</feature>
<evidence type="ECO:0000313" key="4">
    <source>
        <dbReference type="EMBL" id="KAL2609752.1"/>
    </source>
</evidence>
<feature type="compositionally biased region" description="Basic and acidic residues" evidence="1">
    <location>
        <begin position="156"/>
        <end position="166"/>
    </location>
</feature>
<feature type="compositionally biased region" description="Polar residues" evidence="1">
    <location>
        <begin position="572"/>
        <end position="593"/>
    </location>
</feature>
<feature type="region of interest" description="Disordered" evidence="1">
    <location>
        <begin position="237"/>
        <end position="264"/>
    </location>
</feature>
<dbReference type="PROSITE" id="PS51391">
    <property type="entry name" value="CID"/>
    <property type="match status" value="1"/>
</dbReference>
<feature type="compositionally biased region" description="Pro residues" evidence="1">
    <location>
        <begin position="1077"/>
        <end position="1121"/>
    </location>
</feature>
<dbReference type="Proteomes" id="UP001605036">
    <property type="component" value="Unassembled WGS sequence"/>
</dbReference>
<feature type="compositionally biased region" description="Basic and acidic residues" evidence="1">
    <location>
        <begin position="1346"/>
        <end position="1355"/>
    </location>
</feature>